<evidence type="ECO:0000256" key="2">
    <source>
        <dbReference type="SAM" id="Phobius"/>
    </source>
</evidence>
<sequence length="227" mass="24705">MNPVTLKMALSAALAVRDRVKEYNEKKTREAYDLLSDAAGRVDLEDLKARGGSLLDESRREAGHVTQAAHARLDAAKKRLEKAADNRPSRQRAQAAQRRRTLTIAGLVALLLSAVAGGVYWFTRQEPKPGDTPPRVEDFSGTEEKAPETESTLVYSTTTPEEGVPEEVDEELMQSLDEQLEKHHAAALDEADEAETEDEVDVNADADIAAGDAAPAEETVEGDAKKK</sequence>
<dbReference type="AlphaFoldDB" id="A0A0B6TCJ3"/>
<dbReference type="STRING" id="1224162.B840_00095"/>
<dbReference type="KEGG" id="cmq:B840_00095"/>
<reference evidence="3 4" key="1">
    <citation type="submission" date="2014-05" db="EMBL/GenBank/DDBJ databases">
        <title>Complete genome sequence of Corynebacterium marinum DSM 44953.</title>
        <authorList>
            <person name="Schaffert L."/>
            <person name="Albersmeier A."/>
            <person name="Kalinowski J."/>
            <person name="Ruckert C."/>
        </authorList>
    </citation>
    <scope>NUCLEOTIDE SEQUENCE [LARGE SCALE GENOMIC DNA]</scope>
    <source>
        <strain evidence="3 4">DSM 44953</strain>
    </source>
</reference>
<keyword evidence="2" id="KW-0812">Transmembrane</keyword>
<accession>A0A0B6TCJ3</accession>
<name>A0A0B6TCJ3_9CORY</name>
<evidence type="ECO:0000313" key="4">
    <source>
        <dbReference type="Proteomes" id="UP000031928"/>
    </source>
</evidence>
<gene>
    <name evidence="3" type="ORF">B840_00095</name>
</gene>
<dbReference type="RefSeq" id="WP_052491011.1">
    <property type="nucleotide sequence ID" value="NZ_CP007790.1"/>
</dbReference>
<feature type="region of interest" description="Disordered" evidence="1">
    <location>
        <begin position="124"/>
        <end position="227"/>
    </location>
</feature>
<protein>
    <submittedName>
        <fullName evidence="3">Uncharacterized protein</fullName>
    </submittedName>
</protein>
<feature type="compositionally biased region" description="Acidic residues" evidence="1">
    <location>
        <begin position="163"/>
        <end position="172"/>
    </location>
</feature>
<feature type="compositionally biased region" description="Low complexity" evidence="1">
    <location>
        <begin position="205"/>
        <end position="217"/>
    </location>
</feature>
<feature type="compositionally biased region" description="Acidic residues" evidence="1">
    <location>
        <begin position="189"/>
        <end position="204"/>
    </location>
</feature>
<dbReference type="HOGENOM" id="CLU_078176_0_0_11"/>
<evidence type="ECO:0000313" key="3">
    <source>
        <dbReference type="EMBL" id="AJK67662.1"/>
    </source>
</evidence>
<dbReference type="EMBL" id="CP007790">
    <property type="protein sequence ID" value="AJK67662.1"/>
    <property type="molecule type" value="Genomic_DNA"/>
</dbReference>
<keyword evidence="4" id="KW-1185">Reference proteome</keyword>
<keyword evidence="2" id="KW-0472">Membrane</keyword>
<organism evidence="3 4">
    <name type="scientific">Corynebacterium marinum DSM 44953</name>
    <dbReference type="NCBI Taxonomy" id="1224162"/>
    <lineage>
        <taxon>Bacteria</taxon>
        <taxon>Bacillati</taxon>
        <taxon>Actinomycetota</taxon>
        <taxon>Actinomycetes</taxon>
        <taxon>Mycobacteriales</taxon>
        <taxon>Corynebacteriaceae</taxon>
        <taxon>Corynebacterium</taxon>
    </lineage>
</organism>
<feature type="transmembrane region" description="Helical" evidence="2">
    <location>
        <begin position="102"/>
        <end position="122"/>
    </location>
</feature>
<feature type="compositionally biased region" description="Basic and acidic residues" evidence="1">
    <location>
        <begin position="125"/>
        <end position="148"/>
    </location>
</feature>
<evidence type="ECO:0000256" key="1">
    <source>
        <dbReference type="SAM" id="MobiDB-lite"/>
    </source>
</evidence>
<dbReference type="Proteomes" id="UP000031928">
    <property type="component" value="Chromosome"/>
</dbReference>
<keyword evidence="2" id="KW-1133">Transmembrane helix</keyword>
<dbReference type="OrthoDB" id="4427650at2"/>
<proteinExistence type="predicted"/>